<proteinExistence type="predicted"/>
<organism evidence="1 2">
    <name type="scientific">Auriscalpium vulgare</name>
    <dbReference type="NCBI Taxonomy" id="40419"/>
    <lineage>
        <taxon>Eukaryota</taxon>
        <taxon>Fungi</taxon>
        <taxon>Dikarya</taxon>
        <taxon>Basidiomycota</taxon>
        <taxon>Agaricomycotina</taxon>
        <taxon>Agaricomycetes</taxon>
        <taxon>Russulales</taxon>
        <taxon>Auriscalpiaceae</taxon>
        <taxon>Auriscalpium</taxon>
    </lineage>
</organism>
<name>A0ACB8RC20_9AGAM</name>
<sequence>SKEARAQLGWIKVTHVCRLWRQLALAESRLWAHTSLALGDTWFAEMIRRAGPVPLHIDNHDLRLDGLLRLTTRQWLLIVENLGQIKHLGVNAPTPLIMALLTSLTRSAPLLEELVVNHFRDTTTDNHITLFSLPDEFLDSWNVPSLRRLYLHGYFSIDWTSPLLRNLESLTIALETRAQPTPSCDEVLSGLEQMPMLRLLYLLNLFPHHASHAHSTHPERVVELKHLSYLKLNDSSYGCLAMLGHIRVPESATVDIDVGHAELGPAPLDDLFHSLAATRSGMEAPGRSVSPFHSLTIHIIDDDMVMIRAVGAYPDKDSEAGVSYQVNLSFSWPKSEDFSRRNLKDAVRATCRAFCSVSLHTVTIHEVRQPAPSIWQEDEWLAMLAGATAVRALTVVGAVGFSICIALAPSSDKMSLGLLLPALDFIHLSNISFFAPDQASLSNLALLRAASGAPLKTMRLRKCTIPAVWESELRAVPGLTFHATLRRQDAWGGHAAYVEAI</sequence>
<reference evidence="1" key="1">
    <citation type="submission" date="2021-02" db="EMBL/GenBank/DDBJ databases">
        <authorList>
            <consortium name="DOE Joint Genome Institute"/>
            <person name="Ahrendt S."/>
            <person name="Looney B.P."/>
            <person name="Miyauchi S."/>
            <person name="Morin E."/>
            <person name="Drula E."/>
            <person name="Courty P.E."/>
            <person name="Chicoki N."/>
            <person name="Fauchery L."/>
            <person name="Kohler A."/>
            <person name="Kuo A."/>
            <person name="Labutti K."/>
            <person name="Pangilinan J."/>
            <person name="Lipzen A."/>
            <person name="Riley R."/>
            <person name="Andreopoulos W."/>
            <person name="He G."/>
            <person name="Johnson J."/>
            <person name="Barry K.W."/>
            <person name="Grigoriev I.V."/>
            <person name="Nagy L."/>
            <person name="Hibbett D."/>
            <person name="Henrissat B."/>
            <person name="Matheny P.B."/>
            <person name="Labbe J."/>
            <person name="Martin F."/>
        </authorList>
    </citation>
    <scope>NUCLEOTIDE SEQUENCE</scope>
    <source>
        <strain evidence="1">FP105234-sp</strain>
    </source>
</reference>
<keyword evidence="2" id="KW-1185">Reference proteome</keyword>
<reference evidence="1" key="2">
    <citation type="journal article" date="2022" name="New Phytol.">
        <title>Evolutionary transition to the ectomycorrhizal habit in the genomes of a hyperdiverse lineage of mushroom-forming fungi.</title>
        <authorList>
            <person name="Looney B."/>
            <person name="Miyauchi S."/>
            <person name="Morin E."/>
            <person name="Drula E."/>
            <person name="Courty P.E."/>
            <person name="Kohler A."/>
            <person name="Kuo A."/>
            <person name="LaButti K."/>
            <person name="Pangilinan J."/>
            <person name="Lipzen A."/>
            <person name="Riley R."/>
            <person name="Andreopoulos W."/>
            <person name="He G."/>
            <person name="Johnson J."/>
            <person name="Nolan M."/>
            <person name="Tritt A."/>
            <person name="Barry K.W."/>
            <person name="Grigoriev I.V."/>
            <person name="Nagy L.G."/>
            <person name="Hibbett D."/>
            <person name="Henrissat B."/>
            <person name="Matheny P.B."/>
            <person name="Labbe J."/>
            <person name="Martin F.M."/>
        </authorList>
    </citation>
    <scope>NUCLEOTIDE SEQUENCE</scope>
    <source>
        <strain evidence="1">FP105234-sp</strain>
    </source>
</reference>
<evidence type="ECO:0000313" key="1">
    <source>
        <dbReference type="EMBL" id="KAI0041724.1"/>
    </source>
</evidence>
<feature type="non-terminal residue" evidence="1">
    <location>
        <position position="1"/>
    </location>
</feature>
<comment type="caution">
    <text evidence="1">The sequence shown here is derived from an EMBL/GenBank/DDBJ whole genome shotgun (WGS) entry which is preliminary data.</text>
</comment>
<gene>
    <name evidence="1" type="ORF">FA95DRAFT_1576172</name>
</gene>
<accession>A0ACB8RC20</accession>
<dbReference type="Proteomes" id="UP000814033">
    <property type="component" value="Unassembled WGS sequence"/>
</dbReference>
<evidence type="ECO:0000313" key="2">
    <source>
        <dbReference type="Proteomes" id="UP000814033"/>
    </source>
</evidence>
<dbReference type="EMBL" id="MU276105">
    <property type="protein sequence ID" value="KAI0041724.1"/>
    <property type="molecule type" value="Genomic_DNA"/>
</dbReference>
<protein>
    <submittedName>
        <fullName evidence="1">Uncharacterized protein</fullName>
    </submittedName>
</protein>